<reference evidence="2 3" key="1">
    <citation type="submission" date="2020-06" db="EMBL/GenBank/DDBJ databases">
        <title>Acidovorax antarctica sp. nov., isolated from Corinth ice sheet soil, Antarctic Fields Peninsula.</title>
        <authorList>
            <person name="Xu Q."/>
            <person name="Peng F."/>
        </authorList>
    </citation>
    <scope>NUCLEOTIDE SEQUENCE [LARGE SCALE GENOMIC DNA]</scope>
    <source>
        <strain evidence="2 3">16-35-5</strain>
    </source>
</reference>
<feature type="transmembrane region" description="Helical" evidence="1">
    <location>
        <begin position="341"/>
        <end position="361"/>
    </location>
</feature>
<feature type="transmembrane region" description="Helical" evidence="1">
    <location>
        <begin position="367"/>
        <end position="384"/>
    </location>
</feature>
<keyword evidence="1" id="KW-1133">Transmembrane helix</keyword>
<keyword evidence="3" id="KW-1185">Reference proteome</keyword>
<organism evidence="2 3">
    <name type="scientific">Comamonas antarctica</name>
    <dbReference type="NCBI Taxonomy" id="2743470"/>
    <lineage>
        <taxon>Bacteria</taxon>
        <taxon>Pseudomonadati</taxon>
        <taxon>Pseudomonadota</taxon>
        <taxon>Betaproteobacteria</taxon>
        <taxon>Burkholderiales</taxon>
        <taxon>Comamonadaceae</taxon>
        <taxon>Comamonas</taxon>
    </lineage>
</organism>
<accession>A0A6N1X935</accession>
<keyword evidence="1" id="KW-0812">Transmembrane</keyword>
<feature type="transmembrane region" description="Helical" evidence="1">
    <location>
        <begin position="564"/>
        <end position="587"/>
    </location>
</feature>
<evidence type="ECO:0000313" key="3">
    <source>
        <dbReference type="Proteomes" id="UP000509579"/>
    </source>
</evidence>
<dbReference type="AlphaFoldDB" id="A0A6N1X935"/>
<dbReference type="Proteomes" id="UP000509579">
    <property type="component" value="Chromosome"/>
</dbReference>
<proteinExistence type="predicted"/>
<feature type="transmembrane region" description="Helical" evidence="1">
    <location>
        <begin position="622"/>
        <end position="639"/>
    </location>
</feature>
<keyword evidence="1" id="KW-0472">Membrane</keyword>
<feature type="transmembrane region" description="Helical" evidence="1">
    <location>
        <begin position="599"/>
        <end position="616"/>
    </location>
</feature>
<feature type="transmembrane region" description="Helical" evidence="1">
    <location>
        <begin position="283"/>
        <end position="301"/>
    </location>
</feature>
<feature type="transmembrane region" description="Helical" evidence="1">
    <location>
        <begin position="313"/>
        <end position="334"/>
    </location>
</feature>
<feature type="transmembrane region" description="Helical" evidence="1">
    <location>
        <begin position="157"/>
        <end position="182"/>
    </location>
</feature>
<evidence type="ECO:0000313" key="2">
    <source>
        <dbReference type="EMBL" id="QKV54365.1"/>
    </source>
</evidence>
<dbReference type="KEGG" id="aant:HUK68_16425"/>
<dbReference type="RefSeq" id="WP_175505165.1">
    <property type="nucleotide sequence ID" value="NZ_CP054840.1"/>
</dbReference>
<dbReference type="EMBL" id="CP054840">
    <property type="protein sequence ID" value="QKV54365.1"/>
    <property type="molecule type" value="Genomic_DNA"/>
</dbReference>
<sequence length="647" mass="67733">MKHRPPRQAARDWTAVWLGAAAAVLLALAAAFLSQAHAREMQALRAQAAQARAQLIAQAIGQRLANATAAGIPLEQLVGVPEFLDRWHASHPEIAHIAVHGLDGRQLWTGHGPPLPATPEVSAGSAAVIAADVAQARVRLQVHSGSRQGSAQRLGQLAPAVLLVSALAYVGALFACAQGPWLRNHGLRTMARWALRGDYRRLLVLPQRQPFDLRVQDVAQSMRNIHERAMRLRLLIGSLRRTEPQQLRRDYLDQVLQQTEGRDRFADPEPDIVRLVAVQSQSLWMALLLCLGAVGPLAYALRAYSSGGLLQAALPGACLGALVLAAGAGWQLAARLRFATLSVLLMSLVALALPPMAMLLATGLHPAWIAAWNGLFAGAALAACTRAQTHPDTHPGFVHAAPGISGAALLAWWAGLLWLAPALGYYAHAALRPPWAMLALLLPLGCGVLLATRWDVAHSPWRVRMAAPIAAVAGATSAWRCTALGMAAGLASGGLLLDLSTSGSLRSVALQEQCALGMGLAWAWAFRGPAGTAAPLSMASRWSVGALAAAAMLVAAQWPALAGMAWLAPLLLGLVLGLLLGEGLVHAAQLPQPAASQQLLLGSAFGAALSAAAAWLGLHGMAPVLALLPALLAAPLPAVRRKGTHVA</sequence>
<name>A0A6N1X935_9BURK</name>
<evidence type="ECO:0000256" key="1">
    <source>
        <dbReference type="SAM" id="Phobius"/>
    </source>
</evidence>
<gene>
    <name evidence="2" type="ORF">HUK68_16425</name>
</gene>
<protein>
    <submittedName>
        <fullName evidence="2">Uncharacterized protein</fullName>
    </submittedName>
</protein>
<feature type="transmembrane region" description="Helical" evidence="1">
    <location>
        <begin position="538"/>
        <end position="558"/>
    </location>
</feature>
<feature type="transmembrane region" description="Helical" evidence="1">
    <location>
        <begin position="396"/>
        <end position="415"/>
    </location>
</feature>
<feature type="transmembrane region" description="Helical" evidence="1">
    <location>
        <begin position="435"/>
        <end position="454"/>
    </location>
</feature>